<sequence length="99" mass="10534">MFHSQCTHRAPPGEVKGGVWDRNPTPSGAPPVPVAPQHRPQHMTGSARGCPVCPGRGALHARVPVMPVLLLAGGKLLDPKLAHLHPPVLQCAMIPTDRR</sequence>
<evidence type="ECO:0000313" key="2">
    <source>
        <dbReference type="EMBL" id="CAE0835566.1"/>
    </source>
</evidence>
<dbReference type="AlphaFoldDB" id="A0A7S4GFL8"/>
<proteinExistence type="predicted"/>
<feature type="region of interest" description="Disordered" evidence="1">
    <location>
        <begin position="1"/>
        <end position="48"/>
    </location>
</feature>
<organism evidence="2">
    <name type="scientific">Eutreptiella gymnastica</name>
    <dbReference type="NCBI Taxonomy" id="73025"/>
    <lineage>
        <taxon>Eukaryota</taxon>
        <taxon>Discoba</taxon>
        <taxon>Euglenozoa</taxon>
        <taxon>Euglenida</taxon>
        <taxon>Spirocuta</taxon>
        <taxon>Euglenophyceae</taxon>
        <taxon>Eutreptiales</taxon>
        <taxon>Eutreptiaceae</taxon>
        <taxon>Eutreptiella</taxon>
    </lineage>
</organism>
<evidence type="ECO:0000256" key="1">
    <source>
        <dbReference type="SAM" id="MobiDB-lite"/>
    </source>
</evidence>
<reference evidence="2" key="1">
    <citation type="submission" date="2021-01" db="EMBL/GenBank/DDBJ databases">
        <authorList>
            <person name="Corre E."/>
            <person name="Pelletier E."/>
            <person name="Niang G."/>
            <person name="Scheremetjew M."/>
            <person name="Finn R."/>
            <person name="Kale V."/>
            <person name="Holt S."/>
            <person name="Cochrane G."/>
            <person name="Meng A."/>
            <person name="Brown T."/>
            <person name="Cohen L."/>
        </authorList>
    </citation>
    <scope>NUCLEOTIDE SEQUENCE</scope>
    <source>
        <strain evidence="2">CCMP1594</strain>
    </source>
</reference>
<dbReference type="EMBL" id="HBJA01136433">
    <property type="protein sequence ID" value="CAE0835566.1"/>
    <property type="molecule type" value="Transcribed_RNA"/>
</dbReference>
<gene>
    <name evidence="2" type="ORF">EGYM00163_LOCUS46916</name>
</gene>
<name>A0A7S4GFL8_9EUGL</name>
<accession>A0A7S4GFL8</accession>
<protein>
    <submittedName>
        <fullName evidence="2">Uncharacterized protein</fullName>
    </submittedName>
</protein>